<proteinExistence type="predicted"/>
<sequence length="47" mass="5536">MTMNNKKHYRLKHLKHIKVEHMDFTNNKFNDGKAKDVDVGINNLGLK</sequence>
<keyword evidence="2" id="KW-1185">Reference proteome</keyword>
<evidence type="ECO:0000313" key="1">
    <source>
        <dbReference type="EMBL" id="SKA96147.1"/>
    </source>
</evidence>
<dbReference type="AlphaFoldDB" id="A0A1T4Y2T1"/>
<dbReference type="STRING" id="1147123.SAMN05443428_12029"/>
<reference evidence="2" key="1">
    <citation type="submission" date="2017-02" db="EMBL/GenBank/DDBJ databases">
        <authorList>
            <person name="Varghese N."/>
            <person name="Submissions S."/>
        </authorList>
    </citation>
    <scope>NUCLEOTIDE SEQUENCE [LARGE SCALE GENOMIC DNA]</scope>
    <source>
        <strain evidence="2">USBA 833</strain>
    </source>
</reference>
<evidence type="ECO:0000313" key="2">
    <source>
        <dbReference type="Proteomes" id="UP000190105"/>
    </source>
</evidence>
<dbReference type="EMBL" id="FUYH01000020">
    <property type="protein sequence ID" value="SKA96147.1"/>
    <property type="molecule type" value="Genomic_DNA"/>
</dbReference>
<accession>A0A1T4Y2T1</accession>
<protein>
    <submittedName>
        <fullName evidence="1">Uncharacterized protein</fullName>
    </submittedName>
</protein>
<organism evidence="1 2">
    <name type="scientific">Caloramator quimbayensis</name>
    <dbReference type="NCBI Taxonomy" id="1147123"/>
    <lineage>
        <taxon>Bacteria</taxon>
        <taxon>Bacillati</taxon>
        <taxon>Bacillota</taxon>
        <taxon>Clostridia</taxon>
        <taxon>Eubacteriales</taxon>
        <taxon>Clostridiaceae</taxon>
        <taxon>Caloramator</taxon>
    </lineage>
</organism>
<dbReference type="Proteomes" id="UP000190105">
    <property type="component" value="Unassembled WGS sequence"/>
</dbReference>
<name>A0A1T4Y2T1_9CLOT</name>
<gene>
    <name evidence="1" type="ORF">SAMN05443428_12029</name>
</gene>